<organism evidence="14 15">
    <name type="scientific">Caldicellulosiruptor changbaiensis</name>
    <dbReference type="NCBI Taxonomy" id="1222016"/>
    <lineage>
        <taxon>Bacteria</taxon>
        <taxon>Bacillati</taxon>
        <taxon>Bacillota</taxon>
        <taxon>Bacillota incertae sedis</taxon>
        <taxon>Caldicellulosiruptorales</taxon>
        <taxon>Caldicellulosiruptoraceae</taxon>
        <taxon>Caldicellulosiruptor</taxon>
    </lineage>
</organism>
<proteinExistence type="inferred from homology"/>
<comment type="similarity">
    <text evidence="2 10">Belongs to the ABC-4 integral membrane protein family. FtsX subfamily.</text>
</comment>
<keyword evidence="15" id="KW-1185">Reference proteome</keyword>
<reference evidence="14 15" key="1">
    <citation type="submission" date="2018-12" db="EMBL/GenBank/DDBJ databases">
        <title>Genome sequence from the cellulolytic species, Caldicellulosiruptor changbaiensis.</title>
        <authorList>
            <person name="Blumer-Schuette S.E."/>
            <person name="Mendoza C."/>
        </authorList>
    </citation>
    <scope>NUCLEOTIDE SEQUENCE [LARGE SCALE GENOMIC DNA]</scope>
    <source>
        <strain evidence="14 15">CBS-Z</strain>
    </source>
</reference>
<evidence type="ECO:0000256" key="9">
    <source>
        <dbReference type="ARBA" id="ARBA00023306"/>
    </source>
</evidence>
<keyword evidence="9 10" id="KW-0131">Cell cycle</keyword>
<evidence type="ECO:0000259" key="12">
    <source>
        <dbReference type="Pfam" id="PF02687"/>
    </source>
</evidence>
<sequence>MRLQTFKYFCKDGFKNIFLNKTMAAASISIVVAALTVVGVFIAIALNLEYISEQIEKTVDIRVILHKGQEDKVPVIEEFLRKNAQVRSYDYISPEMALEDFKKKLGKNSFLLEGLEKDNPLRGYFIVSPVKIEYTKELAKALENLQGVAQVYFPSQTVDKLKRIMKILNILCIALILGLYMVAVFIIANTIKITLFARRREISIMRYIGATNRFISGPFVVEGFIIGILGATFAYAVVLLIYHYSIKYLSQTIAFVDFVNISTYKYKILGLFILTGSMVGILGSLISLRRYLKA</sequence>
<dbReference type="NCBIfam" id="NF038347">
    <property type="entry name" value="FtsX_Gpos"/>
    <property type="match status" value="1"/>
</dbReference>
<dbReference type="PANTHER" id="PTHR47755:SF1">
    <property type="entry name" value="CELL DIVISION PROTEIN FTSX"/>
    <property type="match status" value="1"/>
</dbReference>
<dbReference type="Proteomes" id="UP000282930">
    <property type="component" value="Chromosome"/>
</dbReference>
<feature type="transmembrane region" description="Helical" evidence="11">
    <location>
        <begin position="167"/>
        <end position="188"/>
    </location>
</feature>
<feature type="transmembrane region" description="Helical" evidence="11">
    <location>
        <begin position="24"/>
        <end position="48"/>
    </location>
</feature>
<keyword evidence="6 11" id="KW-0812">Transmembrane</keyword>
<evidence type="ECO:0000256" key="4">
    <source>
        <dbReference type="ARBA" id="ARBA00022475"/>
    </source>
</evidence>
<evidence type="ECO:0000256" key="11">
    <source>
        <dbReference type="SAM" id="Phobius"/>
    </source>
</evidence>
<evidence type="ECO:0000256" key="3">
    <source>
        <dbReference type="ARBA" id="ARBA00021907"/>
    </source>
</evidence>
<comment type="subcellular location">
    <subcellularLocation>
        <location evidence="1">Cell membrane</location>
        <topology evidence="1">Multi-pass membrane protein</topology>
    </subcellularLocation>
</comment>
<evidence type="ECO:0000313" key="15">
    <source>
        <dbReference type="Proteomes" id="UP000282930"/>
    </source>
</evidence>
<dbReference type="InterPro" id="IPR003838">
    <property type="entry name" value="ABC3_permease_C"/>
</dbReference>
<feature type="transmembrane region" description="Helical" evidence="11">
    <location>
        <begin position="224"/>
        <end position="245"/>
    </location>
</feature>
<dbReference type="GO" id="GO:0005886">
    <property type="term" value="C:plasma membrane"/>
    <property type="evidence" value="ECO:0007669"/>
    <property type="project" value="UniProtKB-SubCell"/>
</dbReference>
<evidence type="ECO:0000259" key="13">
    <source>
        <dbReference type="Pfam" id="PF18075"/>
    </source>
</evidence>
<dbReference type="EMBL" id="CP034791">
    <property type="protein sequence ID" value="AZT90801.1"/>
    <property type="molecule type" value="Genomic_DNA"/>
</dbReference>
<comment type="function">
    <text evidence="10">Part of the ABC transporter FtsEX involved in asymmetric cellular division facilitating the initiation of sporulation.</text>
</comment>
<evidence type="ECO:0000256" key="5">
    <source>
        <dbReference type="ARBA" id="ARBA00022618"/>
    </source>
</evidence>
<feature type="transmembrane region" description="Helical" evidence="11">
    <location>
        <begin position="266"/>
        <end position="288"/>
    </location>
</feature>
<dbReference type="GO" id="GO:0051301">
    <property type="term" value="P:cell division"/>
    <property type="evidence" value="ECO:0007669"/>
    <property type="project" value="UniProtKB-KW"/>
</dbReference>
<keyword evidence="5 10" id="KW-0132">Cell division</keyword>
<dbReference type="RefSeq" id="WP_127352187.1">
    <property type="nucleotide sequence ID" value="NZ_CP034791.1"/>
</dbReference>
<dbReference type="Gene3D" id="3.30.70.3040">
    <property type="match status" value="1"/>
</dbReference>
<keyword evidence="7 11" id="KW-1133">Transmembrane helix</keyword>
<evidence type="ECO:0000256" key="6">
    <source>
        <dbReference type="ARBA" id="ARBA00022692"/>
    </source>
</evidence>
<dbReference type="InterPro" id="IPR040690">
    <property type="entry name" value="FtsX_ECD"/>
</dbReference>
<feature type="domain" description="ABC3 transporter permease C-terminal" evidence="12">
    <location>
        <begin position="174"/>
        <end position="293"/>
    </location>
</feature>
<dbReference type="Pfam" id="PF18075">
    <property type="entry name" value="FtsX_ECD"/>
    <property type="match status" value="1"/>
</dbReference>
<name>A0A3T0D6S3_9FIRM</name>
<dbReference type="Pfam" id="PF02687">
    <property type="entry name" value="FtsX"/>
    <property type="match status" value="1"/>
</dbReference>
<dbReference type="InterPro" id="IPR058204">
    <property type="entry name" value="FtsX_firmicutes-type"/>
</dbReference>
<evidence type="ECO:0000313" key="14">
    <source>
        <dbReference type="EMBL" id="AZT90801.1"/>
    </source>
</evidence>
<dbReference type="PANTHER" id="PTHR47755">
    <property type="entry name" value="CELL DIVISION PROTEIN FTSX"/>
    <property type="match status" value="1"/>
</dbReference>
<evidence type="ECO:0000256" key="7">
    <source>
        <dbReference type="ARBA" id="ARBA00022989"/>
    </source>
</evidence>
<dbReference type="InterPro" id="IPR004513">
    <property type="entry name" value="FtsX"/>
</dbReference>
<evidence type="ECO:0000256" key="2">
    <source>
        <dbReference type="ARBA" id="ARBA00007379"/>
    </source>
</evidence>
<dbReference type="AlphaFoldDB" id="A0A3T0D6S3"/>
<dbReference type="KEGG" id="ccha:ELD05_09200"/>
<protein>
    <recommendedName>
        <fullName evidence="3 10">Cell division protein FtsX</fullName>
    </recommendedName>
</protein>
<dbReference type="PIRSF" id="PIRSF003097">
    <property type="entry name" value="FtsX"/>
    <property type="match status" value="1"/>
</dbReference>
<gene>
    <name evidence="14" type="ORF">ELD05_09200</name>
</gene>
<evidence type="ECO:0000256" key="1">
    <source>
        <dbReference type="ARBA" id="ARBA00004651"/>
    </source>
</evidence>
<keyword evidence="8 10" id="KW-0472">Membrane</keyword>
<keyword evidence="4 10" id="KW-1003">Cell membrane</keyword>
<feature type="domain" description="FtsX extracellular" evidence="13">
    <location>
        <begin position="59"/>
        <end position="151"/>
    </location>
</feature>
<accession>A0A3T0D6S3</accession>
<evidence type="ECO:0000256" key="10">
    <source>
        <dbReference type="PIRNR" id="PIRNR003097"/>
    </source>
</evidence>
<evidence type="ECO:0000256" key="8">
    <source>
        <dbReference type="ARBA" id="ARBA00023136"/>
    </source>
</evidence>